<reference evidence="2 3" key="1">
    <citation type="submission" date="2019-05" db="EMBL/GenBank/DDBJ databases">
        <title>Another draft genome of Portunus trituberculatus and its Hox gene families provides insights of decapod evolution.</title>
        <authorList>
            <person name="Jeong J.-H."/>
            <person name="Song I."/>
            <person name="Kim S."/>
            <person name="Choi T."/>
            <person name="Kim D."/>
            <person name="Ryu S."/>
            <person name="Kim W."/>
        </authorList>
    </citation>
    <scope>NUCLEOTIDE SEQUENCE [LARGE SCALE GENOMIC DNA]</scope>
    <source>
        <tissue evidence="2">Muscle</tissue>
    </source>
</reference>
<dbReference type="Proteomes" id="UP000324222">
    <property type="component" value="Unassembled WGS sequence"/>
</dbReference>
<gene>
    <name evidence="2" type="ORF">E2C01_064193</name>
</gene>
<protein>
    <submittedName>
        <fullName evidence="2">Uncharacterized protein</fullName>
    </submittedName>
</protein>
<evidence type="ECO:0000256" key="1">
    <source>
        <dbReference type="SAM" id="MobiDB-lite"/>
    </source>
</evidence>
<keyword evidence="3" id="KW-1185">Reference proteome</keyword>
<proteinExistence type="predicted"/>
<evidence type="ECO:0000313" key="3">
    <source>
        <dbReference type="Proteomes" id="UP000324222"/>
    </source>
</evidence>
<name>A0A5B7HCE7_PORTR</name>
<comment type="caution">
    <text evidence="2">The sequence shown here is derived from an EMBL/GenBank/DDBJ whole genome shotgun (WGS) entry which is preliminary data.</text>
</comment>
<sequence>MGDTGKACARRSSSDARGASKLKGETGIWQQRILKTSVICQDCSDRGALCET</sequence>
<organism evidence="2 3">
    <name type="scientific">Portunus trituberculatus</name>
    <name type="common">Swimming crab</name>
    <name type="synonym">Neptunus trituberculatus</name>
    <dbReference type="NCBI Taxonomy" id="210409"/>
    <lineage>
        <taxon>Eukaryota</taxon>
        <taxon>Metazoa</taxon>
        <taxon>Ecdysozoa</taxon>
        <taxon>Arthropoda</taxon>
        <taxon>Crustacea</taxon>
        <taxon>Multicrustacea</taxon>
        <taxon>Malacostraca</taxon>
        <taxon>Eumalacostraca</taxon>
        <taxon>Eucarida</taxon>
        <taxon>Decapoda</taxon>
        <taxon>Pleocyemata</taxon>
        <taxon>Brachyura</taxon>
        <taxon>Eubrachyura</taxon>
        <taxon>Portunoidea</taxon>
        <taxon>Portunidae</taxon>
        <taxon>Portuninae</taxon>
        <taxon>Portunus</taxon>
    </lineage>
</organism>
<feature type="region of interest" description="Disordered" evidence="1">
    <location>
        <begin position="1"/>
        <end position="22"/>
    </location>
</feature>
<accession>A0A5B7HCE7</accession>
<dbReference type="EMBL" id="VSRR010030278">
    <property type="protein sequence ID" value="MPC69960.1"/>
    <property type="molecule type" value="Genomic_DNA"/>
</dbReference>
<evidence type="ECO:0000313" key="2">
    <source>
        <dbReference type="EMBL" id="MPC69960.1"/>
    </source>
</evidence>
<dbReference type="AlphaFoldDB" id="A0A5B7HCE7"/>